<evidence type="ECO:0000313" key="4">
    <source>
        <dbReference type="Proteomes" id="UP000008909"/>
    </source>
</evidence>
<dbReference type="EMBL" id="DF143357">
    <property type="protein sequence ID" value="GAA29545.2"/>
    <property type="molecule type" value="Genomic_DNA"/>
</dbReference>
<feature type="coiled-coil region" evidence="2">
    <location>
        <begin position="438"/>
        <end position="475"/>
    </location>
</feature>
<proteinExistence type="predicted"/>
<evidence type="ECO:0000256" key="1">
    <source>
        <dbReference type="ARBA" id="ARBA00023054"/>
    </source>
</evidence>
<accession>H2KSC3</accession>
<protein>
    <submittedName>
        <fullName evidence="3">Coiled-coil domain-containing protein 146</fullName>
    </submittedName>
</protein>
<reference key="2">
    <citation type="submission" date="2011-10" db="EMBL/GenBank/DDBJ databases">
        <title>The genome and transcriptome sequence of Clonorchis sinensis provide insights into the carcinogenic liver fluke.</title>
        <authorList>
            <person name="Wang X."/>
            <person name="Huang Y."/>
            <person name="Chen W."/>
            <person name="Liu H."/>
            <person name="Guo L."/>
            <person name="Chen Y."/>
            <person name="Luo F."/>
            <person name="Zhou W."/>
            <person name="Sun J."/>
            <person name="Mao Q."/>
            <person name="Liang P."/>
            <person name="Zhou C."/>
            <person name="Tian Y."/>
            <person name="Men J."/>
            <person name="Lv X."/>
            <person name="Huang L."/>
            <person name="Zhou J."/>
            <person name="Hu Y."/>
            <person name="Li R."/>
            <person name="Zhang F."/>
            <person name="Lei H."/>
            <person name="Li X."/>
            <person name="Hu X."/>
            <person name="Liang C."/>
            <person name="Xu J."/>
            <person name="Wu Z."/>
            <person name="Yu X."/>
        </authorList>
    </citation>
    <scope>NUCLEOTIDE SEQUENCE</scope>
    <source>
        <strain>Henan</strain>
    </source>
</reference>
<keyword evidence="1 2" id="KW-0175">Coiled coil</keyword>
<evidence type="ECO:0000256" key="2">
    <source>
        <dbReference type="SAM" id="Coils"/>
    </source>
</evidence>
<name>H2KSC3_CLOSI</name>
<dbReference type="GO" id="GO:0005856">
    <property type="term" value="C:cytoskeleton"/>
    <property type="evidence" value="ECO:0007669"/>
    <property type="project" value="TreeGrafter"/>
</dbReference>
<evidence type="ECO:0000313" key="3">
    <source>
        <dbReference type="EMBL" id="GAA29545.2"/>
    </source>
</evidence>
<dbReference type="PANTHER" id="PTHR32083:SF34">
    <property type="entry name" value="COILED-COIL DOMAIN-CONTAINING PROTEIN 146"/>
    <property type="match status" value="1"/>
</dbReference>
<feature type="coiled-coil region" evidence="2">
    <location>
        <begin position="247"/>
        <end position="288"/>
    </location>
</feature>
<keyword evidence="4" id="KW-1185">Reference proteome</keyword>
<dbReference type="Proteomes" id="UP000008909">
    <property type="component" value="Unassembled WGS sequence"/>
</dbReference>
<dbReference type="AlphaFoldDB" id="H2KSC3"/>
<gene>
    <name evidence="3" type="ORF">CLF_108858</name>
</gene>
<organism evidence="3 4">
    <name type="scientific">Clonorchis sinensis</name>
    <name type="common">Chinese liver fluke</name>
    <dbReference type="NCBI Taxonomy" id="79923"/>
    <lineage>
        <taxon>Eukaryota</taxon>
        <taxon>Metazoa</taxon>
        <taxon>Spiralia</taxon>
        <taxon>Lophotrochozoa</taxon>
        <taxon>Platyhelminthes</taxon>
        <taxon>Trematoda</taxon>
        <taxon>Digenea</taxon>
        <taxon>Opisthorchiida</taxon>
        <taxon>Opisthorchiata</taxon>
        <taxon>Opisthorchiidae</taxon>
        <taxon>Clonorchis</taxon>
    </lineage>
</organism>
<feature type="coiled-coil region" evidence="2">
    <location>
        <begin position="336"/>
        <end position="391"/>
    </location>
</feature>
<sequence length="904" mass="106203">MNQSPDPYDQLLVARPTDEASVLRVESQTEVASSVAFQAIDDQFHAGKLTSTEVAVYKARYMKVHEALKKTRENEFGLIQLSKRYMAEIEEQEQHLSKADQFPDNTITEPAQMRAQILNYYNSAMETDERVEMLQYEAGLLREERKLLNRDYSRLPMAELEALSDDVDIFTEMERRMKMVQNQCQDLWLEIDMLKMEAKRSREQFRQASDMEHEAQSDLLNLGQRMNEVKAEWVIATDLPGQYSKEAEKARKYKSNAEKELQNLQQEFTELSETLSNLELQLNDLEAEELSNHEARYLQRLHVAEQDRRDIAEETTKLARERDAYIRHYKKLQTLVEVLRDNVKVVQQLYDKARARYIVTPRYDGEMLQRKRRLNRAIGHLQQELEDEHKRTATEVAHLSRTVGASERRLALMEYLRAENWELIRLTTTLTEGLGKAIFEYTNARNKHERLLEDLEEKNREMQEHQKALDELGSRLADVSAMYTKMKLERNKCVSLLQASVKLALDTRERLRIHMNEAEIIIFRLQRQDQELFRERSLYQSSVVQRDHKRNELCKLLHQHAEQNSRREQMRRSICRINAMFNQTEAETLGVKKAKERCAQIRNERALLLIERNQEVYILQERILAQDAAARAGQLTLLSIQEEYEFLKRYRNDLARHVDLVRRMLPTHNKLSAELQGLIHQLVGSRMELNRLVELVEDPDVPRRLRLLGGKDPSQHELWITLGRLERRMAAKEEDMAEKNLTYEAVCRLVDSLQVRVAAGKDDTLTLATEVNKVKDRLLQLKNYIKTMYAELVVCGAERNTLKKQILMLEQKLDVYNLRMRYGQPPSPTIEQKWQTNLRIRKHQGTGKQKLIVQKVKDLLAETGHLNTPCNAILVDNYLWTFRREHAAEIDAVIPMHKTRCLFY</sequence>
<dbReference type="PANTHER" id="PTHR32083">
    <property type="entry name" value="CILIA AND FLAGELLA-ASSOCIATED PROTEIN 58-RELATED"/>
    <property type="match status" value="1"/>
</dbReference>
<reference evidence="3" key="1">
    <citation type="journal article" date="2011" name="Genome Biol.">
        <title>The draft genome of the carcinogenic human liver fluke Clonorchis sinensis.</title>
        <authorList>
            <person name="Wang X."/>
            <person name="Chen W."/>
            <person name="Huang Y."/>
            <person name="Sun J."/>
            <person name="Men J."/>
            <person name="Liu H."/>
            <person name="Luo F."/>
            <person name="Guo L."/>
            <person name="Lv X."/>
            <person name="Deng C."/>
            <person name="Zhou C."/>
            <person name="Fan Y."/>
            <person name="Li X."/>
            <person name="Huang L."/>
            <person name="Hu Y."/>
            <person name="Liang C."/>
            <person name="Hu X."/>
            <person name="Xu J."/>
            <person name="Yu X."/>
        </authorList>
    </citation>
    <scope>NUCLEOTIDE SEQUENCE [LARGE SCALE GENOMIC DNA]</scope>
    <source>
        <strain evidence="3">Henan</strain>
    </source>
</reference>